<evidence type="ECO:0000256" key="4">
    <source>
        <dbReference type="ARBA" id="ARBA00022776"/>
    </source>
</evidence>
<dbReference type="InterPro" id="IPR010935">
    <property type="entry name" value="SMC_hinge"/>
</dbReference>
<dbReference type="FunFam" id="3.40.50.300:FF:000424">
    <property type="entry name" value="Structural maintenance of chromosomes 3"/>
    <property type="match status" value="1"/>
</dbReference>
<dbReference type="RefSeq" id="XP_013758425.1">
    <property type="nucleotide sequence ID" value="XM_013902971.1"/>
</dbReference>
<keyword evidence="3" id="KW-0132">Cell division</keyword>
<dbReference type="SUPFAM" id="SSF52540">
    <property type="entry name" value="P-loop containing nucleoside triphosphate hydrolases"/>
    <property type="match status" value="1"/>
</dbReference>
<dbReference type="Proteomes" id="UP000054408">
    <property type="component" value="Unassembled WGS sequence"/>
</dbReference>
<dbReference type="InterPro" id="IPR036277">
    <property type="entry name" value="SMC_hinge_sf"/>
</dbReference>
<comment type="similarity">
    <text evidence="2">Belongs to the SMC family. SMC3 subfamily.</text>
</comment>
<evidence type="ECO:0000256" key="6">
    <source>
        <dbReference type="ARBA" id="ARBA00023242"/>
    </source>
</evidence>
<keyword evidence="5 9" id="KW-0175">Coiled coil</keyword>
<evidence type="ECO:0000256" key="8">
    <source>
        <dbReference type="PIRNR" id="PIRNR005719"/>
    </source>
</evidence>
<evidence type="ECO:0000256" key="1">
    <source>
        <dbReference type="ARBA" id="ARBA00004123"/>
    </source>
</evidence>
<keyword evidence="4" id="KW-0498">Mitosis</keyword>
<dbReference type="GeneID" id="25564286"/>
<evidence type="ECO:0000256" key="9">
    <source>
        <dbReference type="SAM" id="Coils"/>
    </source>
</evidence>
<feature type="coiled-coil region" evidence="9">
    <location>
        <begin position="750"/>
        <end position="876"/>
    </location>
</feature>
<gene>
    <name evidence="12" type="ORF">AMSG_04757</name>
</gene>
<dbReference type="GO" id="GO:0051301">
    <property type="term" value="P:cell division"/>
    <property type="evidence" value="ECO:0007669"/>
    <property type="project" value="UniProtKB-KW"/>
</dbReference>
<dbReference type="PIRSF" id="PIRSF005719">
    <property type="entry name" value="SMC"/>
    <property type="match status" value="1"/>
</dbReference>
<evidence type="ECO:0000256" key="3">
    <source>
        <dbReference type="ARBA" id="ARBA00022618"/>
    </source>
</evidence>
<dbReference type="Gene3D" id="3.30.70.1620">
    <property type="match status" value="1"/>
</dbReference>
<name>A0A0L0D9J9_THETB</name>
<dbReference type="AlphaFoldDB" id="A0A0L0D9J9"/>
<dbReference type="InterPro" id="IPR041741">
    <property type="entry name" value="SMC3_ABC_euk"/>
</dbReference>
<reference evidence="12 13" key="1">
    <citation type="submission" date="2010-05" db="EMBL/GenBank/DDBJ databases">
        <title>The Genome Sequence of Thecamonas trahens ATCC 50062.</title>
        <authorList>
            <consortium name="The Broad Institute Genome Sequencing Platform"/>
            <person name="Russ C."/>
            <person name="Cuomo C."/>
            <person name="Shea T."/>
            <person name="Young S.K."/>
            <person name="Zeng Q."/>
            <person name="Koehrsen M."/>
            <person name="Haas B."/>
            <person name="Borodovsky M."/>
            <person name="Guigo R."/>
            <person name="Alvarado L."/>
            <person name="Berlin A."/>
            <person name="Bochicchio J."/>
            <person name="Borenstein D."/>
            <person name="Chapman S."/>
            <person name="Chen Z."/>
            <person name="Freedman E."/>
            <person name="Gellesch M."/>
            <person name="Goldberg J."/>
            <person name="Griggs A."/>
            <person name="Gujja S."/>
            <person name="Heilman E."/>
            <person name="Heiman D."/>
            <person name="Hepburn T."/>
            <person name="Howarth C."/>
            <person name="Jen D."/>
            <person name="Larson L."/>
            <person name="Mehta T."/>
            <person name="Park D."/>
            <person name="Pearson M."/>
            <person name="Roberts A."/>
            <person name="Saif S."/>
            <person name="Shenoy N."/>
            <person name="Sisk P."/>
            <person name="Stolte C."/>
            <person name="Sykes S."/>
            <person name="Thomson T."/>
            <person name="Walk T."/>
            <person name="White J."/>
            <person name="Yandava C."/>
            <person name="Burger G."/>
            <person name="Gray M.W."/>
            <person name="Holland P.W.H."/>
            <person name="King N."/>
            <person name="Lang F.B.F."/>
            <person name="Roger A.J."/>
            <person name="Ruiz-Trillo I."/>
            <person name="Lander E."/>
            <person name="Nusbaum C."/>
        </authorList>
    </citation>
    <scope>NUCLEOTIDE SEQUENCE [LARGE SCALE GENOMIC DNA]</scope>
    <source>
        <strain evidence="12 13">ATCC 50062</strain>
    </source>
</reference>
<feature type="region of interest" description="Disordered" evidence="10">
    <location>
        <begin position="1054"/>
        <end position="1090"/>
    </location>
</feature>
<comment type="subcellular location">
    <subcellularLocation>
        <location evidence="1 8">Nucleus</location>
    </subcellularLocation>
</comment>
<dbReference type="EMBL" id="GL349452">
    <property type="protein sequence ID" value="KNC49014.1"/>
    <property type="molecule type" value="Genomic_DNA"/>
</dbReference>
<evidence type="ECO:0000256" key="7">
    <source>
        <dbReference type="ARBA" id="ARBA00023306"/>
    </source>
</evidence>
<dbReference type="SMART" id="SM00968">
    <property type="entry name" value="SMC_hinge"/>
    <property type="match status" value="1"/>
</dbReference>
<keyword evidence="13" id="KW-1185">Reference proteome</keyword>
<dbReference type="GO" id="GO:0005694">
    <property type="term" value="C:chromosome"/>
    <property type="evidence" value="ECO:0007669"/>
    <property type="project" value="InterPro"/>
</dbReference>
<feature type="coiled-coil region" evidence="9">
    <location>
        <begin position="186"/>
        <end position="343"/>
    </location>
</feature>
<dbReference type="GO" id="GO:0051276">
    <property type="term" value="P:chromosome organization"/>
    <property type="evidence" value="ECO:0007669"/>
    <property type="project" value="InterPro"/>
</dbReference>
<dbReference type="STRING" id="461836.A0A0L0D9J9"/>
<evidence type="ECO:0000256" key="2">
    <source>
        <dbReference type="ARBA" id="ARBA00005917"/>
    </source>
</evidence>
<feature type="domain" description="SMC hinge" evidence="11">
    <location>
        <begin position="522"/>
        <end position="634"/>
    </location>
</feature>
<evidence type="ECO:0000313" key="12">
    <source>
        <dbReference type="EMBL" id="KNC49014.1"/>
    </source>
</evidence>
<proteinExistence type="inferred from homology"/>
<keyword evidence="6 8" id="KW-0539">Nucleus</keyword>
<evidence type="ECO:0000256" key="5">
    <source>
        <dbReference type="ARBA" id="ARBA00023054"/>
    </source>
</evidence>
<dbReference type="InterPro" id="IPR027417">
    <property type="entry name" value="P-loop_NTPase"/>
</dbReference>
<evidence type="ECO:0000313" key="13">
    <source>
        <dbReference type="Proteomes" id="UP000054408"/>
    </source>
</evidence>
<dbReference type="PANTHER" id="PTHR43977">
    <property type="entry name" value="STRUCTURAL MAINTENANCE OF CHROMOSOMES PROTEIN 3"/>
    <property type="match status" value="1"/>
</dbReference>
<dbReference type="GO" id="GO:0005634">
    <property type="term" value="C:nucleus"/>
    <property type="evidence" value="ECO:0007669"/>
    <property type="project" value="UniProtKB-SubCell"/>
</dbReference>
<dbReference type="Pfam" id="PF06470">
    <property type="entry name" value="SMC_hinge"/>
    <property type="match status" value="1"/>
</dbReference>
<organism evidence="12 13">
    <name type="scientific">Thecamonas trahens ATCC 50062</name>
    <dbReference type="NCBI Taxonomy" id="461836"/>
    <lineage>
        <taxon>Eukaryota</taxon>
        <taxon>Apusozoa</taxon>
        <taxon>Apusomonadida</taxon>
        <taxon>Apusomonadidae</taxon>
        <taxon>Thecamonas</taxon>
    </lineage>
</organism>
<dbReference type="OMA" id="GQKTVCA"/>
<dbReference type="GO" id="GO:0005524">
    <property type="term" value="F:ATP binding"/>
    <property type="evidence" value="ECO:0007669"/>
    <property type="project" value="InterPro"/>
</dbReference>
<dbReference type="eggNOG" id="KOG0964">
    <property type="taxonomic scope" value="Eukaryota"/>
</dbReference>
<feature type="compositionally biased region" description="Low complexity" evidence="10">
    <location>
        <begin position="1078"/>
        <end position="1090"/>
    </location>
</feature>
<evidence type="ECO:0000256" key="10">
    <source>
        <dbReference type="SAM" id="MobiDB-lite"/>
    </source>
</evidence>
<dbReference type="GO" id="GO:0016887">
    <property type="term" value="F:ATP hydrolysis activity"/>
    <property type="evidence" value="ECO:0007669"/>
    <property type="project" value="InterPro"/>
</dbReference>
<dbReference type="InterPro" id="IPR003395">
    <property type="entry name" value="RecF/RecN/SMC_N"/>
</dbReference>
<feature type="coiled-coil region" evidence="9">
    <location>
        <begin position="973"/>
        <end position="1021"/>
    </location>
</feature>
<sequence length="1227" mass="133403">MHIKAITLQGFKSYKDLTRVAPFSSQHNVVVGENGSGKSNFFFAIEFVLSDEYQSLSQEQRVAMLHEGAGLAVMSAFVELTFDNSDERFPVDRDEVVIRRTIGQKKDEYFVDKKNTSRAEINSMLESAGFSRSNPYYIVRQGRIAALSMMKDNARLDLLKEVAGTRVYDESRAQSIEIMEDTDERRTKIADVLKYIEERLAELEAEKKELAEYQELDKDRRCLEYAIYNGDLKAAVAELEALELTRQEQVELAETNHRASADDSELLAAREAELAALGGKLEELKAKLKAASDERTDALENKARLELRVADALRSGSTKAQRFAAMRTELDELTRSIQAAEARLAVVEPEFEAVKAEEAALAAQEASVKVAVDALYAKSGRSRQFSSPAERDAWIQAELETMDALVASKRDQVASLEAEVAAQSTAADDVATRRTALKAVIAETAGKMESFNAELARIKAERDEATNARKEAWRVEARMGKELEAAAAKAASAERLLRSSMSGAAWNGVQSVSRIAAQHGIAGVHGPLIELFACSDEFMAAVEAIGGSSLFNVVVDDDEVAAQVLHVMNREKSGRVTFMPLSRLVNNIPPLPVSDDALPLLDQLSFENVFEPAMRNVFGRALVCRSLDIAAHFAASASVDCVTLDGDKVSRKGALSGGYTDKKRSRLVAMAQVRAARAESSALKASAAEAKAAAVELDAKVTSLLSQAQQVQASRADALDAHRRAQDELASVVAQSTASVTSASAVVDSLASVQAELARLDEETAALRAELGTPLVSALTADDKAALDAAESRLADLQAQLLAASSTRAQLELEKAELSSTLANHLRKRATELEQELDGVRLEAQEEDAASLEAELAAATKAAETAEARAAELATARDAAAKSEAELRTQVEKLRAADRIHRTTVDEQAQAMERILQKRSVLLASREEATRKIRELGSLPGEAFDKYENVNAKTLLRKLHGVNRKLTKYNHVNKKALDQYISFNEQRKSLRERKAVLDEGAASIRELIDSLDERKDEAIQRTFKGVAMHFAQVFRELVPSGKASLVMLTDDGADDVASDSDDDSGLAPMDENRPTSRSSKASAAKGKAAGEGPERIRKYVGVAMKVSFTGAGETFSISQLSGGQKSVVALALIFAIQRTDPAPFYLFDEIDSALDAAHRTAVATLISKQAASHSAQFITTTFRPEMLDVAHQFYQVVYSKTAKVSTIQQVDQETAKDFIAGIMAQEA</sequence>
<feature type="coiled-coil region" evidence="9">
    <location>
        <begin position="399"/>
        <end position="468"/>
    </location>
</feature>
<accession>A0A0L0D9J9</accession>
<evidence type="ECO:0000259" key="11">
    <source>
        <dbReference type="SMART" id="SM00968"/>
    </source>
</evidence>
<protein>
    <recommendedName>
        <fullName evidence="8">Structural maintenance of chromosomes protein</fullName>
    </recommendedName>
</protein>
<dbReference type="Pfam" id="PF02463">
    <property type="entry name" value="SMC_N"/>
    <property type="match status" value="1"/>
</dbReference>
<dbReference type="OrthoDB" id="431497at2759"/>
<dbReference type="CDD" id="cd03272">
    <property type="entry name" value="ABC_SMC3_euk"/>
    <property type="match status" value="1"/>
</dbReference>
<dbReference type="Gene3D" id="1.20.1060.20">
    <property type="match status" value="1"/>
</dbReference>
<feature type="compositionally biased region" description="Acidic residues" evidence="10">
    <location>
        <begin position="1054"/>
        <end position="1064"/>
    </location>
</feature>
<dbReference type="InterPro" id="IPR024704">
    <property type="entry name" value="SMC"/>
</dbReference>
<dbReference type="SUPFAM" id="SSF75553">
    <property type="entry name" value="Smc hinge domain"/>
    <property type="match status" value="1"/>
</dbReference>
<keyword evidence="7" id="KW-0131">Cell cycle</keyword>
<dbReference type="Gene3D" id="3.40.50.300">
    <property type="entry name" value="P-loop containing nucleotide triphosphate hydrolases"/>
    <property type="match status" value="2"/>
</dbReference>